<dbReference type="EMBL" id="JAACJL010000030">
    <property type="protein sequence ID" value="KAF4617202.1"/>
    <property type="molecule type" value="Genomic_DNA"/>
</dbReference>
<accession>A0A8H4VPG9</accession>
<name>A0A8H4VPG9_9AGAR</name>
<protein>
    <submittedName>
        <fullName evidence="2">Uncharacterized protein</fullName>
    </submittedName>
</protein>
<evidence type="ECO:0000256" key="1">
    <source>
        <dbReference type="SAM" id="MobiDB-lite"/>
    </source>
</evidence>
<evidence type="ECO:0000313" key="3">
    <source>
        <dbReference type="Proteomes" id="UP000521872"/>
    </source>
</evidence>
<gene>
    <name evidence="2" type="ORF">D9613_006343</name>
</gene>
<reference evidence="2 3" key="1">
    <citation type="submission" date="2019-12" db="EMBL/GenBank/DDBJ databases">
        <authorList>
            <person name="Floudas D."/>
            <person name="Bentzer J."/>
            <person name="Ahren D."/>
            <person name="Johansson T."/>
            <person name="Persson P."/>
            <person name="Tunlid A."/>
        </authorList>
    </citation>
    <scope>NUCLEOTIDE SEQUENCE [LARGE SCALE GENOMIC DNA]</scope>
    <source>
        <strain evidence="2 3">CBS 102.39</strain>
    </source>
</reference>
<keyword evidence="3" id="KW-1185">Reference proteome</keyword>
<comment type="caution">
    <text evidence="2">The sequence shown here is derived from an EMBL/GenBank/DDBJ whole genome shotgun (WGS) entry which is preliminary data.</text>
</comment>
<sequence>MSGLAAEALGIPFPPSPPTTTKNYDSVDEVVVVEPTRIFPLGATPVPPSYFRRTPVSVITVQPDLQPQVLVRDPPREYLGGLRSSTEEETTVVSVNKERLPGDANCTRQRRLGIIKTV</sequence>
<evidence type="ECO:0000313" key="2">
    <source>
        <dbReference type="EMBL" id="KAF4617202.1"/>
    </source>
</evidence>
<feature type="region of interest" description="Disordered" evidence="1">
    <location>
        <begin position="1"/>
        <end position="23"/>
    </location>
</feature>
<proteinExistence type="predicted"/>
<organism evidence="2 3">
    <name type="scientific">Agrocybe pediades</name>
    <dbReference type="NCBI Taxonomy" id="84607"/>
    <lineage>
        <taxon>Eukaryota</taxon>
        <taxon>Fungi</taxon>
        <taxon>Dikarya</taxon>
        <taxon>Basidiomycota</taxon>
        <taxon>Agaricomycotina</taxon>
        <taxon>Agaricomycetes</taxon>
        <taxon>Agaricomycetidae</taxon>
        <taxon>Agaricales</taxon>
        <taxon>Agaricineae</taxon>
        <taxon>Strophariaceae</taxon>
        <taxon>Agrocybe</taxon>
    </lineage>
</organism>
<dbReference type="AlphaFoldDB" id="A0A8H4VPG9"/>
<dbReference type="Proteomes" id="UP000521872">
    <property type="component" value="Unassembled WGS sequence"/>
</dbReference>